<sequence length="378" mass="38305">MTTASCHQGRGQCLLVLAQRHLTWVMPVAYGAAALLPQAGQWARRMPCAALWLPGGGQAVLTVQTLLLAYVLFVAALQVRVRDLTVLLRRPALLMAGTAANTAVPLLILLLLAGTFLLLPDADGGSGLLTGLALIAAMPVAGGATVWGSRAGGNQTLVVGLVMSSTLLSPLTIPLTLAGAAAVTSGTYSLALARMAHLAGGALAAAGVVAPCLMGLAVRGALPEGLIVRALPWLKLLALAAALALTYLNACGAFTDLIARPRPALLALATVAAAAMCAASFVLGWCLARMLGAAHADTIALTFTSGMNNSSASAVLATTRFPGHPHVLLPILAYSVLQKLLAGLADNALAGRRPADGEGAAVGPYLGRGTVPPLDRLQ</sequence>
<dbReference type="AlphaFoldDB" id="A0A371QBB9"/>
<comment type="subcellular location">
    <subcellularLocation>
        <location evidence="1">Membrane</location>
        <topology evidence="1">Multi-pass membrane protein</topology>
    </subcellularLocation>
</comment>
<dbReference type="RefSeq" id="WP_128502485.1">
    <property type="nucleotide sequence ID" value="NZ_QUAC01000011.1"/>
</dbReference>
<dbReference type="EMBL" id="QUAC01000011">
    <property type="protein sequence ID" value="REK91955.1"/>
    <property type="molecule type" value="Genomic_DNA"/>
</dbReference>
<name>A0A371QBB9_STRIH</name>
<comment type="caution">
    <text evidence="6">The sequence shown here is derived from an EMBL/GenBank/DDBJ whole genome shotgun (WGS) entry which is preliminary data.</text>
</comment>
<organism evidence="6 7">
    <name type="scientific">Streptomyces inhibens</name>
    <dbReference type="NCBI Taxonomy" id="2293571"/>
    <lineage>
        <taxon>Bacteria</taxon>
        <taxon>Bacillati</taxon>
        <taxon>Actinomycetota</taxon>
        <taxon>Actinomycetes</taxon>
        <taxon>Kitasatosporales</taxon>
        <taxon>Streptomycetaceae</taxon>
        <taxon>Streptomyces</taxon>
    </lineage>
</organism>
<dbReference type="PANTHER" id="PTHR10361:SF28">
    <property type="entry name" value="P3 PROTEIN-RELATED"/>
    <property type="match status" value="1"/>
</dbReference>
<keyword evidence="4 5" id="KW-0472">Membrane</keyword>
<dbReference type="InterPro" id="IPR038770">
    <property type="entry name" value="Na+/solute_symporter_sf"/>
</dbReference>
<protein>
    <submittedName>
        <fullName evidence="6">Sodium-dependent transporter</fullName>
    </submittedName>
</protein>
<gene>
    <name evidence="6" type="ORF">DY245_01200</name>
</gene>
<dbReference type="Pfam" id="PF01758">
    <property type="entry name" value="SBF"/>
    <property type="match status" value="1"/>
</dbReference>
<keyword evidence="3 5" id="KW-1133">Transmembrane helix</keyword>
<dbReference type="GO" id="GO:0016020">
    <property type="term" value="C:membrane"/>
    <property type="evidence" value="ECO:0007669"/>
    <property type="project" value="UniProtKB-SubCell"/>
</dbReference>
<feature type="transmembrane region" description="Helical" evidence="5">
    <location>
        <begin position="195"/>
        <end position="216"/>
    </location>
</feature>
<feature type="transmembrane region" description="Helical" evidence="5">
    <location>
        <begin position="93"/>
        <end position="119"/>
    </location>
</feature>
<evidence type="ECO:0000313" key="6">
    <source>
        <dbReference type="EMBL" id="REK91955.1"/>
    </source>
</evidence>
<evidence type="ECO:0000256" key="4">
    <source>
        <dbReference type="ARBA" id="ARBA00023136"/>
    </source>
</evidence>
<evidence type="ECO:0000256" key="2">
    <source>
        <dbReference type="ARBA" id="ARBA00022692"/>
    </source>
</evidence>
<reference evidence="6 7" key="1">
    <citation type="submission" date="2018-08" db="EMBL/GenBank/DDBJ databases">
        <title>Streptomyces NEAU-D10 sp. nov., a novel Actinomycete isolated from soil.</title>
        <authorList>
            <person name="Jin L."/>
        </authorList>
    </citation>
    <scope>NUCLEOTIDE SEQUENCE [LARGE SCALE GENOMIC DNA]</scope>
    <source>
        <strain evidence="6 7">NEAU-D10</strain>
    </source>
</reference>
<dbReference type="InterPro" id="IPR002657">
    <property type="entry name" value="BilAc:Na_symport/Acr3"/>
</dbReference>
<dbReference type="OrthoDB" id="3517411at2"/>
<dbReference type="InterPro" id="IPR004710">
    <property type="entry name" value="Bilac:Na_transpt"/>
</dbReference>
<keyword evidence="2 5" id="KW-0812">Transmembrane</keyword>
<dbReference type="Proteomes" id="UP000262477">
    <property type="component" value="Unassembled WGS sequence"/>
</dbReference>
<dbReference type="PANTHER" id="PTHR10361">
    <property type="entry name" value="SODIUM-BILE ACID COTRANSPORTER"/>
    <property type="match status" value="1"/>
</dbReference>
<feature type="transmembrane region" description="Helical" evidence="5">
    <location>
        <begin position="59"/>
        <end position="81"/>
    </location>
</feature>
<proteinExistence type="predicted"/>
<evidence type="ECO:0000256" key="3">
    <source>
        <dbReference type="ARBA" id="ARBA00022989"/>
    </source>
</evidence>
<evidence type="ECO:0000256" key="5">
    <source>
        <dbReference type="SAM" id="Phobius"/>
    </source>
</evidence>
<dbReference type="Gene3D" id="1.20.1530.20">
    <property type="match status" value="1"/>
</dbReference>
<keyword evidence="7" id="KW-1185">Reference proteome</keyword>
<feature type="transmembrane region" description="Helical" evidence="5">
    <location>
        <begin position="236"/>
        <end position="259"/>
    </location>
</feature>
<feature type="transmembrane region" description="Helical" evidence="5">
    <location>
        <begin position="21"/>
        <end position="39"/>
    </location>
</feature>
<feature type="transmembrane region" description="Helical" evidence="5">
    <location>
        <begin position="265"/>
        <end position="288"/>
    </location>
</feature>
<feature type="transmembrane region" description="Helical" evidence="5">
    <location>
        <begin position="125"/>
        <end position="147"/>
    </location>
</feature>
<evidence type="ECO:0000313" key="7">
    <source>
        <dbReference type="Proteomes" id="UP000262477"/>
    </source>
</evidence>
<accession>A0A371QBB9</accession>
<evidence type="ECO:0000256" key="1">
    <source>
        <dbReference type="ARBA" id="ARBA00004141"/>
    </source>
</evidence>
<feature type="transmembrane region" description="Helical" evidence="5">
    <location>
        <begin position="159"/>
        <end position="183"/>
    </location>
</feature>